<organism evidence="1">
    <name type="scientific">Fagus sylvatica</name>
    <name type="common">Beechnut</name>
    <dbReference type="NCBI Taxonomy" id="28930"/>
    <lineage>
        <taxon>Eukaryota</taxon>
        <taxon>Viridiplantae</taxon>
        <taxon>Streptophyta</taxon>
        <taxon>Embryophyta</taxon>
        <taxon>Tracheophyta</taxon>
        <taxon>Spermatophyta</taxon>
        <taxon>Magnoliopsida</taxon>
        <taxon>eudicotyledons</taxon>
        <taxon>Gunneridae</taxon>
        <taxon>Pentapetalae</taxon>
        <taxon>rosids</taxon>
        <taxon>fabids</taxon>
        <taxon>Fagales</taxon>
        <taxon>Fagaceae</taxon>
        <taxon>Fagus</taxon>
    </lineage>
</organism>
<sequence length="417" mass="46996">MSLLLHIVWTPLGHLEEEMEEGLAIAWNLSQLSKLYEEPSVKALYLAERAEGGSRDIPLPPWSVTLRFPNGFLVEIVVSRHEGVYGLSIPMDCRPPNNVDLEDMIGLVGSLKILATQQFEDAYLQSFKDDDDDDGGGGEDKRRKGFLVIGAYAAWEKRTHQREKHTWPIKELVASKTNLNSLPATSVCPLGLLSLRSPQITKILASCPKIAEPMELFLVKEIGRVWIAFLWEFAALMNHSNLRYVLLPPKCRNALDILDEHLGVPYSLGRTWLKDGVNLRVLMEYSKDKRDNEHFLVGDFEALDPKIIDIVDMLGTDNPVPMILAKTLNGLDDLKDGIFHHFKGSSLLLQKMVDKIASTWKERVIYTRQEGTKRIDLGGLYECWLICDMEQSARDNKVRASCLAAKLGKSKEDGIDT</sequence>
<evidence type="ECO:0000313" key="1">
    <source>
        <dbReference type="EMBL" id="SPC73642.1"/>
    </source>
</evidence>
<protein>
    <submittedName>
        <fullName evidence="1">Uncharacterized protein</fullName>
    </submittedName>
</protein>
<name>A0A2N9EFU1_FAGSY</name>
<dbReference type="EMBL" id="OIVN01000068">
    <property type="protein sequence ID" value="SPC73642.1"/>
    <property type="molecule type" value="Genomic_DNA"/>
</dbReference>
<proteinExistence type="predicted"/>
<accession>A0A2N9EFU1</accession>
<reference evidence="1" key="1">
    <citation type="submission" date="2018-02" db="EMBL/GenBank/DDBJ databases">
        <authorList>
            <person name="Cohen D.B."/>
            <person name="Kent A.D."/>
        </authorList>
    </citation>
    <scope>NUCLEOTIDE SEQUENCE</scope>
</reference>
<gene>
    <name evidence="1" type="ORF">FSB_LOCUS1524</name>
</gene>
<dbReference type="AlphaFoldDB" id="A0A2N9EFU1"/>